<keyword evidence="5" id="KW-1185">Reference proteome</keyword>
<keyword evidence="2" id="KW-0677">Repeat</keyword>
<dbReference type="OrthoDB" id="6262491at2759"/>
<dbReference type="PROSITE" id="PS50082">
    <property type="entry name" value="WD_REPEATS_2"/>
    <property type="match status" value="1"/>
</dbReference>
<evidence type="ECO:0000256" key="2">
    <source>
        <dbReference type="ARBA" id="ARBA00022737"/>
    </source>
</evidence>
<evidence type="ECO:0000313" key="5">
    <source>
        <dbReference type="Proteomes" id="UP000054279"/>
    </source>
</evidence>
<feature type="non-terminal residue" evidence="4">
    <location>
        <position position="1"/>
    </location>
</feature>
<dbReference type="EMBL" id="KN837210">
    <property type="protein sequence ID" value="KIJ33643.1"/>
    <property type="molecule type" value="Genomic_DNA"/>
</dbReference>
<sequence length="151" mass="16655">TGQNVGDPLTGHTDSVQSVVFSHDGKQIVSGSGDKTIRIWGAETGQNVGDPLTQHAGSVVLSSGDYPVIPASGDNLNQIISSQISLFDALVFTQEGWIYGKKKELLLWVPPLHRPGFHWRYNLQVLGVHETILDLRHIAWGEQWTHVKQPK</sequence>
<name>A0A0C9TTJ1_SPHS4</name>
<keyword evidence="1 3" id="KW-0853">WD repeat</keyword>
<dbReference type="Pfam" id="PF00400">
    <property type="entry name" value="WD40"/>
    <property type="match status" value="1"/>
</dbReference>
<dbReference type="InterPro" id="IPR015943">
    <property type="entry name" value="WD40/YVTN_repeat-like_dom_sf"/>
</dbReference>
<dbReference type="AlphaFoldDB" id="A0A0C9TTJ1"/>
<evidence type="ECO:0000256" key="3">
    <source>
        <dbReference type="PROSITE-ProRule" id="PRU00221"/>
    </source>
</evidence>
<dbReference type="SMART" id="SM00320">
    <property type="entry name" value="WD40"/>
    <property type="match status" value="1"/>
</dbReference>
<dbReference type="Proteomes" id="UP000054279">
    <property type="component" value="Unassembled WGS sequence"/>
</dbReference>
<dbReference type="PROSITE" id="PS50294">
    <property type="entry name" value="WD_REPEATS_REGION"/>
    <property type="match status" value="1"/>
</dbReference>
<reference evidence="4 5" key="1">
    <citation type="submission" date="2014-06" db="EMBL/GenBank/DDBJ databases">
        <title>Evolutionary Origins and Diversification of the Mycorrhizal Mutualists.</title>
        <authorList>
            <consortium name="DOE Joint Genome Institute"/>
            <consortium name="Mycorrhizal Genomics Consortium"/>
            <person name="Kohler A."/>
            <person name="Kuo A."/>
            <person name="Nagy L.G."/>
            <person name="Floudas D."/>
            <person name="Copeland A."/>
            <person name="Barry K.W."/>
            <person name="Cichocki N."/>
            <person name="Veneault-Fourrey C."/>
            <person name="LaButti K."/>
            <person name="Lindquist E.A."/>
            <person name="Lipzen A."/>
            <person name="Lundell T."/>
            <person name="Morin E."/>
            <person name="Murat C."/>
            <person name="Riley R."/>
            <person name="Ohm R."/>
            <person name="Sun H."/>
            <person name="Tunlid A."/>
            <person name="Henrissat B."/>
            <person name="Grigoriev I.V."/>
            <person name="Hibbett D.S."/>
            <person name="Martin F."/>
        </authorList>
    </citation>
    <scope>NUCLEOTIDE SEQUENCE [LARGE SCALE GENOMIC DNA]</scope>
    <source>
        <strain evidence="4 5">SS14</strain>
    </source>
</reference>
<organism evidence="4 5">
    <name type="scientific">Sphaerobolus stellatus (strain SS14)</name>
    <dbReference type="NCBI Taxonomy" id="990650"/>
    <lineage>
        <taxon>Eukaryota</taxon>
        <taxon>Fungi</taxon>
        <taxon>Dikarya</taxon>
        <taxon>Basidiomycota</taxon>
        <taxon>Agaricomycotina</taxon>
        <taxon>Agaricomycetes</taxon>
        <taxon>Phallomycetidae</taxon>
        <taxon>Geastrales</taxon>
        <taxon>Sphaerobolaceae</taxon>
        <taxon>Sphaerobolus</taxon>
    </lineage>
</organism>
<dbReference type="GO" id="GO:1990234">
    <property type="term" value="C:transferase complex"/>
    <property type="evidence" value="ECO:0007669"/>
    <property type="project" value="UniProtKB-ARBA"/>
</dbReference>
<proteinExistence type="predicted"/>
<protein>
    <recommendedName>
        <fullName evidence="6">WD40 repeat-like protein</fullName>
    </recommendedName>
</protein>
<evidence type="ECO:0000313" key="4">
    <source>
        <dbReference type="EMBL" id="KIJ33643.1"/>
    </source>
</evidence>
<evidence type="ECO:0008006" key="6">
    <source>
        <dbReference type="Google" id="ProtNLM"/>
    </source>
</evidence>
<dbReference type="SUPFAM" id="SSF50978">
    <property type="entry name" value="WD40 repeat-like"/>
    <property type="match status" value="1"/>
</dbReference>
<evidence type="ECO:0000256" key="1">
    <source>
        <dbReference type="ARBA" id="ARBA00022574"/>
    </source>
</evidence>
<dbReference type="InterPro" id="IPR001680">
    <property type="entry name" value="WD40_rpt"/>
</dbReference>
<dbReference type="InterPro" id="IPR036322">
    <property type="entry name" value="WD40_repeat_dom_sf"/>
</dbReference>
<accession>A0A0C9TTJ1</accession>
<feature type="repeat" description="WD" evidence="3">
    <location>
        <begin position="9"/>
        <end position="50"/>
    </location>
</feature>
<dbReference type="HOGENOM" id="CLU_000288_57_19_1"/>
<dbReference type="Gene3D" id="2.130.10.10">
    <property type="entry name" value="YVTN repeat-like/Quinoprotein amine dehydrogenase"/>
    <property type="match status" value="1"/>
</dbReference>
<dbReference type="PANTHER" id="PTHR22847">
    <property type="entry name" value="WD40 REPEAT PROTEIN"/>
    <property type="match status" value="1"/>
</dbReference>
<dbReference type="PANTHER" id="PTHR22847:SF637">
    <property type="entry name" value="WD REPEAT DOMAIN 5B"/>
    <property type="match status" value="1"/>
</dbReference>
<gene>
    <name evidence="4" type="ORF">M422DRAFT_264413</name>
</gene>